<feature type="compositionally biased region" description="Polar residues" evidence="1">
    <location>
        <begin position="134"/>
        <end position="146"/>
    </location>
</feature>
<dbReference type="VEuPathDB" id="PlasmoDB:Py17XNL_000900164"/>
<evidence type="ECO:0000256" key="1">
    <source>
        <dbReference type="SAM" id="MobiDB-lite"/>
    </source>
</evidence>
<feature type="compositionally biased region" description="Low complexity" evidence="1">
    <location>
        <begin position="1430"/>
        <end position="1448"/>
    </location>
</feature>
<feature type="region of interest" description="Disordered" evidence="1">
    <location>
        <begin position="3160"/>
        <end position="3192"/>
    </location>
</feature>
<evidence type="ECO:0000313" key="4">
    <source>
        <dbReference type="Proteomes" id="UP000072874"/>
    </source>
</evidence>
<reference evidence="4 5" key="1">
    <citation type="journal article" date="2014" name="BMC Biol.">
        <title>A comprehensive evaluation of rodent malaria parasite genomes and gene expression.</title>
        <authorList>
            <person name="Otto T.D."/>
            <person name="Bohme U."/>
            <person name="Jackson A.P."/>
            <person name="Hunt M."/>
            <person name="Franke-Fayard B."/>
            <person name="Hoeijmakers W.A."/>
            <person name="Religa A.A."/>
            <person name="Robertson L."/>
            <person name="Sanders M."/>
            <person name="Ogun S.A."/>
            <person name="Cunningham D."/>
            <person name="Erhart A."/>
            <person name="Billker O."/>
            <person name="Khan S.M."/>
            <person name="Stunnenberg H.G."/>
            <person name="Langhorne J."/>
            <person name="Holder A.A."/>
            <person name="Waters A.P."/>
            <person name="Newbold C.I."/>
            <person name="Pain A."/>
            <person name="Berriman M."/>
            <person name="Janse C.J."/>
        </authorList>
    </citation>
    <scope>NUCLEOTIDE SEQUENCE [LARGE SCALE GENOMIC DNA]</scope>
    <source>
        <strain evidence="3 4">17X</strain>
        <strain evidence="2 5">YM</strain>
    </source>
</reference>
<feature type="region of interest" description="Disordered" evidence="1">
    <location>
        <begin position="108"/>
        <end position="164"/>
    </location>
</feature>
<proteinExistence type="predicted"/>
<feature type="region of interest" description="Disordered" evidence="1">
    <location>
        <begin position="1"/>
        <end position="75"/>
    </location>
</feature>
<dbReference type="EMBL" id="LK934637">
    <property type="protein sequence ID" value="CDU17915.1"/>
    <property type="molecule type" value="Genomic_DNA"/>
</dbReference>
<gene>
    <name evidence="3" type="ORF">PY17X_0914100</name>
    <name evidence="2" type="ORF">PYYM_0913600</name>
</gene>
<feature type="compositionally biased region" description="Low complexity" evidence="1">
    <location>
        <begin position="208"/>
        <end position="238"/>
    </location>
</feature>
<feature type="region of interest" description="Disordered" evidence="1">
    <location>
        <begin position="2726"/>
        <end position="2762"/>
    </location>
</feature>
<feature type="compositionally biased region" description="Basic and acidic residues" evidence="1">
    <location>
        <begin position="2744"/>
        <end position="2759"/>
    </location>
</feature>
<feature type="region of interest" description="Disordered" evidence="1">
    <location>
        <begin position="1373"/>
        <end position="1392"/>
    </location>
</feature>
<feature type="region of interest" description="Disordered" evidence="1">
    <location>
        <begin position="2640"/>
        <end position="2666"/>
    </location>
</feature>
<accession>A0A078K4F2</accession>
<evidence type="ECO:0000313" key="2">
    <source>
        <dbReference type="EMBL" id="CDU17915.1"/>
    </source>
</evidence>
<dbReference type="GeneID" id="3801500"/>
<name>A0A078K4F2_PLAYE</name>
<feature type="compositionally biased region" description="Low complexity" evidence="1">
    <location>
        <begin position="3178"/>
        <end position="3191"/>
    </location>
</feature>
<feature type="region of interest" description="Disordered" evidence="1">
    <location>
        <begin position="196"/>
        <end position="241"/>
    </location>
</feature>
<dbReference type="Proteomes" id="UP000072874">
    <property type="component" value="Chromosome 9"/>
</dbReference>
<feature type="compositionally biased region" description="Basic and acidic residues" evidence="1">
    <location>
        <begin position="38"/>
        <end position="75"/>
    </location>
</feature>
<dbReference type="OMA" id="FRKANTN"/>
<sequence>MMDSEYHEPTNKENETIISNNSDYTKPCDNKTTQIKNLRNDKNQSSKNIKEDEWKKDKGDVENKWNRKMDDMNKRQEFETNGTTLKNGGVNLYSSITDRISKLKTIIKHKKKGNNTDTQEAKKQNEETPKDNSKNVQNKSLLSNNETECDNNMKNNSNSENKKKYKNKKEIELLKNIAKRNSLKKIEKNINLLMMSEDDDDNDDDSIDNNSVSGNLKKNNDTKNTNNMQNENSTMSSSYHTNIEKGEERKRFLKKNIENSDPPYNSANYNETAIHTKLGNSNNVLTAISQSSNKNVNINNSNNNERYEHETNRRENSDLLHNDDFDISFVSSDSLKQDFSIYSFNGTNNSNNKYFPNSIDNMNISKISGFSKFKDLETQGHNTFTDSFNCNSNNNINNSFSKYIQANNKNEKGKTYTNVDNIPESHYIKTINNVEGDSSLSQREKRKFIDNSNPNDCNNSFQIYMNNNGITNKNKNGIINNTVERNFNHSSMHIEHLENSVNNQLDNKYMDYPNYKSYIDSMNEEYEKGSLKSYISSENKHSNNNNNNNINSMSTFNNSRLDIASFSSSMDARINKFPNDIENGKSISKIQNNVGDNIKGNRLLGLESHLNISPFLYNNPENIENAENAENFDRSNKKRQNKIEAIMKNKASNDILNSINRENNKNLSNSKDMLLKSFGRREELDEKQSVLKDEDREISLQDNEKKIVSNLENNEKFDNRYNEYEIDQENINEICKKINSISMLNDLSLTKLESLNSSILETHTKYNGHENFLDDVILNDSIFNHSNMMSKDNKELKELNISDSLKHNFFNSMNKSEEDNIFKISKSYIENSLQASKKDILNMNVSKIREKYERHQNKMSNWGMSLNHHDNININNCDSFSNDKGNILNINNNEISDNNNTNFYEEEKKIFTSESIDKRGLIEQTQINNVTKHLYDIKKEENENYNNINDLRSNKSIVSSKFSYKLDTDVLLKDSINFEKNDHINSLRKSNTDIIGYINKFVGSKYVEEGNETAQNNIRISGDTKIEDKIIPIMNDSRNEYNIKNYSMFYGNKENNNQNHEDKLSKKESELFNCITNDIYNERKIYENELYLNKDDLILNEKIFRDKKLEFKKSFEDENIPFKNSNNSNDIHNDEEAKWTNYSELDSEECYKKNKTDASTNSMSDPIINNMKWEEDIDAGVVGDNITILGKNNSFKGVNFSNKDYNANYGEVKNRKNDNEKNIDRDIKSKNELKIMTRHAPKKENEKREMNETSEVDIIDQRDFMNTNSKSMYERESNISCDMTEANFAKINSKICENDKVEKNTAYEEPQKLLNNYDDIVKNGKPVNENIFNIFKNNTKLEYNNYNSDTGFSDTGTNKSYISTTMKFPNVISEKDDKKKNKRKRSFDNSTTLDEKDNMNIIKNSFPQIEHGANNFTEYQIMEICNDSKNGENSGNNGKGGNNSSRNSICNASYKSNDIKHSNITNMSDVLNLNDNKNTKILFFDNINNSSEYYDIPKPIHSSIFENESNRYKEDTINNKYYNQVYQNNHIETIPLNDVKGFIINSSFNDNYIFPNKPLKNHTETLGDPQNINNTIDVANNNLPTNMNTPNENLNNEEVENGNRKIIKNRDLKLVTENNKFDIEKEINRINGDNNIHNNVNRNNQAYESENFNTANSRSEQKLQHQNVLISKEEKHIPDKQIIEEGVYIRSLTDIRDQKEYRQKINVEKDPRIYLSNYEHEIGNKCMNKGVSKFPEKSNEMQKKNENIELYNNKFKSFNKDNKIIPYTHISSEQIKIKNNSANLVSENLKEYPYDNQNIIFGQEIYNNNVVKNCENFEQTNNFMSMKENNYKDEFHTSIKSLDNIYVYANLNNSKYNNEICNTSGDMKYENYNDIDPQSYNKQDSTYKNRNKFDDKIINKVSRTTDISEHIYIDDTIISALELNNGRIIKRSNTCNEHSKSFKNDHIKNEVNNIVRHQNSRTNNEYLDRNEYQYEKKYKNLNMAYNPHIHNNMSDIIIQDSQNYEKKKNTDLEPHCNYRQNCECKHNYYNGELRNNEYNKKEKKDMSTMTNSIDDNMKQYNNENIEKQKTQNMTNNKRDYNVSNVNDANFLAYQNSNQNYAKSKCVYNEVPYYVIKNVGQDGSEHYINNNDIYNDLRDINNLLDNNLINQNDNDRYISYERVQNQRIEPKNLDGIDNNPSYDKNRNVNNLIKGCKNITHNERQHTLCLVNYDLEKNVNEDGISRKGTICNEVPNHFMKINMQNAEYIEKMKCDHHTNCINNVNNKIGNSENTCCKKNQNCNNNINSNYNPHNKIPSGYYYNESNAIECKKLPPKMMNNPNQNYDQGNPKKIGTNCFNYNHDNNNNNVCQCVSSNCMLEENKVCNGHFDNNFCSSCDNRNYYGIENNLYYDEEYIPQENGKIIKTPRNPCNNKDQHFNNSVYNQNPHNVDNTSNCRCFREQAQYSENDNNENFMKNGKMKYNNFNNDKCDIKNIHDNNKINNEQKFYEQNNSFQQKCSTCACHTREHYNGEIEVPEYNNGNRQNMSDNNNNNKVENNQYAPNGKIYKNNSPSSNSDQINNKKLYKTNANTPILKKANTNYECHNLKCESWDNNENSNSNSNIQFDGNKIHNNEAYGYEKNLEITDQITTKDKISIKEKETNIHHSDNNTNKINNDKINENDADNSDTNKLQNLFREKLGDLGTGQNGQVLSQLMDVMINIQNDLKDVKSKLLIKKINEIENNVKNENIINNDQNKEQQNDQANNKTDDTLKGKESDKMTEESNDDDIFTLKKVEIAINELHRSISSKNINSQNTECKTKGEEEDKMHSQFIDFEKNNNVVTFSRDKPIICSSRTNNINRDHDVSVKKESDDIDAKKKDGKENKRNETIVNRQFSSNINVVLKNLNYEYIEDSTVSKSNRLYLFNKFFTSLFYEENTKMHNCIMFNIYNIEQKRQTHKVTLFSEKDYYDIFNLAYNNLLFYAFDCYKFFRYIKYKFRDTYKIYENSTICLYINNCYETNLIKRIFIEQNYIADSIHRSNTQDNTERAKNKDSKKFENKIDSIQKQPVSYTLNEKRILKTSTKYFLDNFLSHINKQINIKNIIPIMKKENYEFDQTNLYFFISNFNLMDKVFSDSHGFDCNKKFFEKNASNTKNYGIFFKFVHEATKFFDTFIDDRCNSNKRHNNKEENPYMNDRLTSHTNNSGGNDNKNNGRNQLSNRGCYRLIIVSLHKGKTFKYENFPFHNFMKYKSNEIYNYYNNYDSIYFNNGTVILFDLSYAVPFYYIEYYKN</sequence>
<dbReference type="Proteomes" id="UP000072904">
    <property type="component" value="Chromosome 9"/>
</dbReference>
<protein>
    <submittedName>
        <fullName evidence="3">Uncharacterized protein</fullName>
    </submittedName>
</protein>
<feature type="compositionally biased region" description="Acidic residues" evidence="1">
    <location>
        <begin position="196"/>
        <end position="207"/>
    </location>
</feature>
<feature type="compositionally biased region" description="Basic and acidic residues" evidence="1">
    <location>
        <begin position="1"/>
        <end position="15"/>
    </location>
</feature>
<reference evidence="2" key="3">
    <citation type="submission" date="2014-05" db="EMBL/GenBank/DDBJ databases">
        <authorList>
            <person name="Aslett A.Martin."/>
            <person name="De Silva Nishadi"/>
        </authorList>
    </citation>
    <scope>NUCLEOTIDE SEQUENCE</scope>
    <source>
        <strain evidence="2">YM</strain>
    </source>
</reference>
<dbReference type="VEuPathDB" id="PlasmoDB:PY01225"/>
<dbReference type="VEuPathDB" id="PlasmoDB:PYYM_0913600"/>
<dbReference type="OrthoDB" id="372104at2759"/>
<feature type="compositionally biased region" description="Basic and acidic residues" evidence="1">
    <location>
        <begin position="119"/>
        <end position="133"/>
    </location>
</feature>
<reference evidence="3" key="2">
    <citation type="submission" date="2014-05" db="EMBL/GenBank/DDBJ databases">
        <authorList>
            <person name="Aslett M.A."/>
            <person name="De Silva N."/>
        </authorList>
    </citation>
    <scope>NUCLEOTIDE SEQUENCE</scope>
    <source>
        <strain evidence="3">17X</strain>
    </source>
</reference>
<reference evidence="3" key="4">
    <citation type="submission" date="2019-05" db="EMBL/GenBank/DDBJ databases">
        <authorList>
            <consortium name="Pathogen Informatics"/>
        </authorList>
    </citation>
    <scope>NUCLEOTIDE SEQUENCE</scope>
    <source>
        <strain evidence="3">17X</strain>
    </source>
</reference>
<dbReference type="RefSeq" id="XP_022812159.1">
    <property type="nucleotide sequence ID" value="XM_022955951.1"/>
</dbReference>
<dbReference type="EMBL" id="LM993663">
    <property type="protein sequence ID" value="VTZ78332.1"/>
    <property type="molecule type" value="Genomic_DNA"/>
</dbReference>
<feature type="compositionally biased region" description="Polar residues" evidence="1">
    <location>
        <begin position="16"/>
        <end position="37"/>
    </location>
</feature>
<feature type="region of interest" description="Disordered" evidence="1">
    <location>
        <begin position="2839"/>
        <end position="2863"/>
    </location>
</feature>
<organism evidence="3 4">
    <name type="scientific">Plasmodium yoelii</name>
    <dbReference type="NCBI Taxonomy" id="5861"/>
    <lineage>
        <taxon>Eukaryota</taxon>
        <taxon>Sar</taxon>
        <taxon>Alveolata</taxon>
        <taxon>Apicomplexa</taxon>
        <taxon>Aconoidasida</taxon>
        <taxon>Haemosporida</taxon>
        <taxon>Plasmodiidae</taxon>
        <taxon>Plasmodium</taxon>
        <taxon>Plasmodium (Vinckeia)</taxon>
    </lineage>
</organism>
<dbReference type="KEGG" id="pyo:PY17X_0914100"/>
<feature type="region of interest" description="Disordered" evidence="1">
    <location>
        <begin position="1430"/>
        <end position="1449"/>
    </location>
</feature>
<evidence type="ECO:0000313" key="5">
    <source>
        <dbReference type="Proteomes" id="UP000072904"/>
    </source>
</evidence>
<dbReference type="VEuPathDB" id="PlasmoDB:PY17X_0914100"/>
<evidence type="ECO:0000313" key="3">
    <source>
        <dbReference type="EMBL" id="VTZ78332.1"/>
    </source>
</evidence>